<dbReference type="AlphaFoldDB" id="A0A0W8G9G9"/>
<dbReference type="EMBL" id="LNQE01000061">
    <property type="protein sequence ID" value="KUG29617.1"/>
    <property type="molecule type" value="Genomic_DNA"/>
</dbReference>
<proteinExistence type="predicted"/>
<feature type="domain" description="GmrSD restriction endonucleases N-terminal" evidence="1">
    <location>
        <begin position="56"/>
        <end position="198"/>
    </location>
</feature>
<protein>
    <recommendedName>
        <fullName evidence="1">GmrSD restriction endonucleases N-terminal domain-containing protein</fullName>
    </recommendedName>
</protein>
<accession>A0A0W8G9G9</accession>
<dbReference type="PANTHER" id="PTHR39639">
    <property type="entry name" value="CHROMOSOME 16, WHOLE GENOME SHOTGUN SEQUENCE"/>
    <property type="match status" value="1"/>
</dbReference>
<dbReference type="InterPro" id="IPR004919">
    <property type="entry name" value="GmrSD_N"/>
</dbReference>
<reference evidence="2" key="1">
    <citation type="journal article" date="2015" name="Proc. Natl. Acad. Sci. U.S.A.">
        <title>Networks of energetic and metabolic interactions define dynamics in microbial communities.</title>
        <authorList>
            <person name="Embree M."/>
            <person name="Liu J.K."/>
            <person name="Al-Bassam M.M."/>
            <person name="Zengler K."/>
        </authorList>
    </citation>
    <scope>NUCLEOTIDE SEQUENCE</scope>
</reference>
<dbReference type="PANTHER" id="PTHR39639:SF1">
    <property type="entry name" value="DUF262 DOMAIN-CONTAINING PROTEIN"/>
    <property type="match status" value="1"/>
</dbReference>
<organism evidence="2">
    <name type="scientific">hydrocarbon metagenome</name>
    <dbReference type="NCBI Taxonomy" id="938273"/>
    <lineage>
        <taxon>unclassified sequences</taxon>
        <taxon>metagenomes</taxon>
        <taxon>ecological metagenomes</taxon>
    </lineage>
</organism>
<evidence type="ECO:0000313" key="2">
    <source>
        <dbReference type="EMBL" id="KUG29617.1"/>
    </source>
</evidence>
<dbReference type="Pfam" id="PF03235">
    <property type="entry name" value="GmrSD_N"/>
    <property type="match status" value="1"/>
</dbReference>
<name>A0A0W8G9G9_9ZZZZ</name>
<sequence>MDDSVDIDFDESNDENQIQTDPTLNIEEQYKKGLFRVVYQYNTFFIPQIISMIGSNSVLNLQPEYQRRLRWDNKRKSLLIESLLLNIPVPPLFFYEKDMAIYEVMDGQQRLTTVNDFYNNAFRLTGLSILGQLDGLFYKDLHPIFKKGLDRAALSVNVLLLESEEKEKDPYQIRRYVFERINTGGIALNNQEIRNSLYSSEFNNTLLEISRENIFTACWDIPPYDQKQEYDSPERKRNTLYKNMYDCQLILRFFALINEINIRGSMKSILDRCMQDNLHTSREECLKMKDIYLHCLQTATRIFGDHPFNINVENKRKKNSAPLYDAIMVALYKNKDNVDNLVRNSKTISFALDALLLTEDGYDLFVGRGNTAANIKDRIRKITTLFSNIQ</sequence>
<evidence type="ECO:0000259" key="1">
    <source>
        <dbReference type="Pfam" id="PF03235"/>
    </source>
</evidence>
<comment type="caution">
    <text evidence="2">The sequence shown here is derived from an EMBL/GenBank/DDBJ whole genome shotgun (WGS) entry which is preliminary data.</text>
</comment>
<gene>
    <name evidence="2" type="ORF">ASZ90_000489</name>
</gene>